<reference evidence="4" key="2">
    <citation type="submission" date="2025-08" db="UniProtKB">
        <authorList>
            <consortium name="Ensembl"/>
        </authorList>
    </citation>
    <scope>IDENTIFICATION</scope>
</reference>
<feature type="domain" description="C-type lectin" evidence="3">
    <location>
        <begin position="22"/>
        <end position="135"/>
    </location>
</feature>
<dbReference type="SMART" id="SM00034">
    <property type="entry name" value="CLECT"/>
    <property type="match status" value="1"/>
</dbReference>
<dbReference type="InterPro" id="IPR001304">
    <property type="entry name" value="C-type_lectin-like"/>
</dbReference>
<sequence>MSQQLFAWLCLCSSGFCSLCWSDPHLYYFVNETKTWTDAQLYCRDHYTDLATVDGVQDEKPLVGAVTGGYSQAWIGLHEVQSSWLWSDGSDSNYTNWAAGKPELSVQQKLCGAVYTQSGEWSNEGCSGTLPFICYEGETPAFRRFTGRLPNTSIAI</sequence>
<dbReference type="SUPFAM" id="SSF56436">
    <property type="entry name" value="C-type lectin-like"/>
    <property type="match status" value="1"/>
</dbReference>
<feature type="signal peptide" evidence="2">
    <location>
        <begin position="1"/>
        <end position="22"/>
    </location>
</feature>
<dbReference type="PANTHER" id="PTHR45784:SF5">
    <property type="entry name" value="C-TYPE LECTIN DOMAIN FAMILY 20 MEMBER A-RELATED"/>
    <property type="match status" value="1"/>
</dbReference>
<keyword evidence="2" id="KW-0732">Signal</keyword>
<evidence type="ECO:0000256" key="2">
    <source>
        <dbReference type="SAM" id="SignalP"/>
    </source>
</evidence>
<protein>
    <recommendedName>
        <fullName evidence="3">C-type lectin domain-containing protein</fullName>
    </recommendedName>
</protein>
<accession>A0AAY3ZUL5</accession>
<keyword evidence="1" id="KW-1015">Disulfide bond</keyword>
<dbReference type="InterPro" id="IPR016187">
    <property type="entry name" value="CTDL_fold"/>
</dbReference>
<dbReference type="Proteomes" id="UP000694580">
    <property type="component" value="Chromosome 1"/>
</dbReference>
<proteinExistence type="predicted"/>
<dbReference type="PROSITE" id="PS00615">
    <property type="entry name" value="C_TYPE_LECTIN_1"/>
    <property type="match status" value="1"/>
</dbReference>
<reference evidence="4" key="3">
    <citation type="submission" date="2025-09" db="UniProtKB">
        <authorList>
            <consortium name="Ensembl"/>
        </authorList>
    </citation>
    <scope>IDENTIFICATION</scope>
</reference>
<dbReference type="GeneTree" id="ENSGT01100000263473"/>
<dbReference type="PROSITE" id="PS50041">
    <property type="entry name" value="C_TYPE_LECTIN_2"/>
    <property type="match status" value="1"/>
</dbReference>
<name>A0AAY3ZUL5_9TELE</name>
<evidence type="ECO:0000313" key="4">
    <source>
        <dbReference type="Ensembl" id="ENSDCDP00010000743.1"/>
    </source>
</evidence>
<evidence type="ECO:0000259" key="3">
    <source>
        <dbReference type="PROSITE" id="PS50041"/>
    </source>
</evidence>
<dbReference type="PANTHER" id="PTHR45784">
    <property type="entry name" value="C-TYPE LECTIN DOMAIN FAMILY 20 MEMBER A-RELATED"/>
    <property type="match status" value="1"/>
</dbReference>
<reference evidence="4 5" key="1">
    <citation type="submission" date="2020-06" db="EMBL/GenBank/DDBJ databases">
        <authorList>
            <consortium name="Wellcome Sanger Institute Data Sharing"/>
        </authorList>
    </citation>
    <scope>NUCLEOTIDE SEQUENCE [LARGE SCALE GENOMIC DNA]</scope>
</reference>
<evidence type="ECO:0000313" key="5">
    <source>
        <dbReference type="Proteomes" id="UP000694580"/>
    </source>
</evidence>
<dbReference type="Gene3D" id="3.10.100.10">
    <property type="entry name" value="Mannose-Binding Protein A, subunit A"/>
    <property type="match status" value="1"/>
</dbReference>
<dbReference type="AlphaFoldDB" id="A0AAY3ZUL5"/>
<keyword evidence="5" id="KW-1185">Reference proteome</keyword>
<feature type="chain" id="PRO_5044340992" description="C-type lectin domain-containing protein" evidence="2">
    <location>
        <begin position="23"/>
        <end position="156"/>
    </location>
</feature>
<dbReference type="InterPro" id="IPR018378">
    <property type="entry name" value="C-type_lectin_CS"/>
</dbReference>
<dbReference type="Ensembl" id="ENSDCDT00010000772.1">
    <property type="protein sequence ID" value="ENSDCDP00010000743.1"/>
    <property type="gene ID" value="ENSDCDG00010000403.1"/>
</dbReference>
<dbReference type="InterPro" id="IPR016186">
    <property type="entry name" value="C-type_lectin-like/link_sf"/>
</dbReference>
<evidence type="ECO:0000256" key="1">
    <source>
        <dbReference type="ARBA" id="ARBA00023157"/>
    </source>
</evidence>
<dbReference type="Pfam" id="PF00059">
    <property type="entry name" value="Lectin_C"/>
    <property type="match status" value="1"/>
</dbReference>
<organism evidence="4 5">
    <name type="scientific">Denticeps clupeoides</name>
    <name type="common">denticle herring</name>
    <dbReference type="NCBI Taxonomy" id="299321"/>
    <lineage>
        <taxon>Eukaryota</taxon>
        <taxon>Metazoa</taxon>
        <taxon>Chordata</taxon>
        <taxon>Craniata</taxon>
        <taxon>Vertebrata</taxon>
        <taxon>Euteleostomi</taxon>
        <taxon>Actinopterygii</taxon>
        <taxon>Neopterygii</taxon>
        <taxon>Teleostei</taxon>
        <taxon>Clupei</taxon>
        <taxon>Clupeiformes</taxon>
        <taxon>Denticipitoidei</taxon>
        <taxon>Denticipitidae</taxon>
        <taxon>Denticeps</taxon>
    </lineage>
</organism>